<dbReference type="EMBL" id="AHKH01000022">
    <property type="protein sequence ID" value="EHQ62313.1"/>
    <property type="molecule type" value="Genomic_DNA"/>
</dbReference>
<name>H3SEZ4_9BACL</name>
<sequence length="132" mass="15176">MKNVMARAWEIAKAAVLKFGGKAKEYFAQALVMAWAEIKTTKAIVEWDLPADTRKCRTWMARITGTHPVYKLDRQFVNPDGEDKYGDKLFDLTNGYYEAYNGKRRYFIQVIKGKATKVERHVVMSAFAMEVA</sequence>
<keyword evidence="2" id="KW-1185">Reference proteome</keyword>
<evidence type="ECO:0000313" key="2">
    <source>
        <dbReference type="Proteomes" id="UP000003900"/>
    </source>
</evidence>
<dbReference type="STRING" id="1131935.PDENDC454_10495"/>
<protein>
    <recommendedName>
        <fullName evidence="3">Phage protein</fullName>
    </recommendedName>
</protein>
<organism evidence="1 2">
    <name type="scientific">Paenibacillus dendritiformis C454</name>
    <dbReference type="NCBI Taxonomy" id="1131935"/>
    <lineage>
        <taxon>Bacteria</taxon>
        <taxon>Bacillati</taxon>
        <taxon>Bacillota</taxon>
        <taxon>Bacilli</taxon>
        <taxon>Bacillales</taxon>
        <taxon>Paenibacillaceae</taxon>
        <taxon>Paenibacillus</taxon>
    </lineage>
</organism>
<dbReference type="Pfam" id="PF07410">
    <property type="entry name" value="Phage_Gp111"/>
    <property type="match status" value="1"/>
</dbReference>
<dbReference type="OrthoDB" id="2971804at2"/>
<accession>H3SEZ4</accession>
<reference evidence="1 2" key="1">
    <citation type="journal article" date="2012" name="J. Bacteriol.">
        <title>Genome Sequence of the Pattern-Forming Social Bacterium Paenibacillus dendritiformis C454 Chiral Morphotype.</title>
        <authorList>
            <person name="Sirota-Madi A."/>
            <person name="Olender T."/>
            <person name="Helman Y."/>
            <person name="Brainis I."/>
            <person name="Finkelshtein A."/>
            <person name="Roth D."/>
            <person name="Hagai E."/>
            <person name="Leshkowitz D."/>
            <person name="Brodsky L."/>
            <person name="Galatenko V."/>
            <person name="Nikolaev V."/>
            <person name="Gutnick D.L."/>
            <person name="Lancet D."/>
            <person name="Ben-Jacob E."/>
        </authorList>
    </citation>
    <scope>NUCLEOTIDE SEQUENCE [LARGE SCALE GENOMIC DNA]</scope>
    <source>
        <strain evidence="1 2">C454</strain>
    </source>
</reference>
<evidence type="ECO:0000313" key="1">
    <source>
        <dbReference type="EMBL" id="EHQ62313.1"/>
    </source>
</evidence>
<dbReference type="InterPro" id="IPR010878">
    <property type="entry name" value="Gp111"/>
</dbReference>
<dbReference type="RefSeq" id="WP_006676601.1">
    <property type="nucleotide sequence ID" value="NZ_AHKH01000022.1"/>
</dbReference>
<dbReference type="Proteomes" id="UP000003900">
    <property type="component" value="Unassembled WGS sequence"/>
</dbReference>
<proteinExistence type="predicted"/>
<gene>
    <name evidence="1" type="ORF">PDENDC454_10495</name>
</gene>
<comment type="caution">
    <text evidence="1">The sequence shown here is derived from an EMBL/GenBank/DDBJ whole genome shotgun (WGS) entry which is preliminary data.</text>
</comment>
<evidence type="ECO:0008006" key="3">
    <source>
        <dbReference type="Google" id="ProtNLM"/>
    </source>
</evidence>
<dbReference type="AlphaFoldDB" id="H3SEZ4"/>